<evidence type="ECO:0000259" key="14">
    <source>
        <dbReference type="Pfam" id="PF00487"/>
    </source>
</evidence>
<dbReference type="InterPro" id="IPR015876">
    <property type="entry name" value="Acyl-CoA_DS"/>
</dbReference>
<keyword evidence="8" id="KW-0408">Iron</keyword>
<dbReference type="WBParaSite" id="BXY_0771300.1">
    <property type="protein sequence ID" value="BXY_0771300.1"/>
    <property type="gene ID" value="BXY_0771300"/>
</dbReference>
<evidence type="ECO:0000313" key="16">
    <source>
        <dbReference type="EMBL" id="CAG9116557.1"/>
    </source>
</evidence>
<evidence type="ECO:0000256" key="7">
    <source>
        <dbReference type="ARBA" id="ARBA00023002"/>
    </source>
</evidence>
<keyword evidence="18" id="KW-1185">Reference proteome</keyword>
<reference evidence="19" key="1">
    <citation type="submission" date="2016-11" db="UniProtKB">
        <authorList>
            <consortium name="WormBaseParasite"/>
        </authorList>
    </citation>
    <scope>IDENTIFICATION</scope>
</reference>
<dbReference type="InterPro" id="IPR005804">
    <property type="entry name" value="FA_desaturase_dom"/>
</dbReference>
<keyword evidence="5" id="KW-0276">Fatty acid metabolism</keyword>
<evidence type="ECO:0000256" key="2">
    <source>
        <dbReference type="ARBA" id="ARBA00009295"/>
    </source>
</evidence>
<evidence type="ECO:0000256" key="11">
    <source>
        <dbReference type="ARBA" id="ARBA00023160"/>
    </source>
</evidence>
<dbReference type="eggNOG" id="KOG1600">
    <property type="taxonomic scope" value="Eukaryota"/>
</dbReference>
<proteinExistence type="inferred from homology"/>
<comment type="domain">
    <text evidence="12">The histidine box domains are involved in binding the catalytic metal ions.</text>
</comment>
<dbReference type="GO" id="GO:0004768">
    <property type="term" value="F:stearoyl-CoA 9-desaturase activity"/>
    <property type="evidence" value="ECO:0007669"/>
    <property type="project" value="TreeGrafter"/>
</dbReference>
<dbReference type="Proteomes" id="UP000659654">
    <property type="component" value="Unassembled WGS sequence"/>
</dbReference>
<feature type="transmembrane region" description="Helical" evidence="13">
    <location>
        <begin position="198"/>
        <end position="218"/>
    </location>
</feature>
<evidence type="ECO:0000256" key="3">
    <source>
        <dbReference type="ARBA" id="ARBA00022516"/>
    </source>
</evidence>
<dbReference type="AlphaFoldDB" id="A0A1I7S3Y1"/>
<evidence type="ECO:0000256" key="12">
    <source>
        <dbReference type="RuleBase" id="RU000581"/>
    </source>
</evidence>
<dbReference type="Pfam" id="PF00487">
    <property type="entry name" value="FA_desaturase"/>
    <property type="match status" value="1"/>
</dbReference>
<evidence type="ECO:0000256" key="9">
    <source>
        <dbReference type="ARBA" id="ARBA00023098"/>
    </source>
</evidence>
<name>A0A1I7S3Y1_BURXY</name>
<dbReference type="PANTHER" id="PTHR11351:SF31">
    <property type="entry name" value="DESATURASE 1, ISOFORM A-RELATED"/>
    <property type="match status" value="1"/>
</dbReference>
<dbReference type="Proteomes" id="UP000095284">
    <property type="component" value="Unplaced"/>
</dbReference>
<dbReference type="OrthoDB" id="10260134at2759"/>
<comment type="cofactor">
    <cofactor evidence="12">
        <name>Fe(2+)</name>
        <dbReference type="ChEBI" id="CHEBI:29033"/>
    </cofactor>
</comment>
<keyword evidence="6 13" id="KW-1133">Transmembrane helix</keyword>
<evidence type="ECO:0000256" key="4">
    <source>
        <dbReference type="ARBA" id="ARBA00022692"/>
    </source>
</evidence>
<gene>
    <name evidence="15" type="ORF">BXYJ_LOCUS9515</name>
</gene>
<dbReference type="GO" id="GO:0005506">
    <property type="term" value="F:iron ion binding"/>
    <property type="evidence" value="ECO:0007669"/>
    <property type="project" value="TreeGrafter"/>
</dbReference>
<evidence type="ECO:0000313" key="15">
    <source>
        <dbReference type="EMBL" id="CAD5226970.1"/>
    </source>
</evidence>
<dbReference type="GO" id="GO:0006636">
    <property type="term" value="P:unsaturated fatty acid biosynthetic process"/>
    <property type="evidence" value="ECO:0007669"/>
    <property type="project" value="TreeGrafter"/>
</dbReference>
<feature type="transmembrane region" description="Helical" evidence="13">
    <location>
        <begin position="80"/>
        <end position="99"/>
    </location>
</feature>
<keyword evidence="10 13" id="KW-0472">Membrane</keyword>
<evidence type="ECO:0000313" key="19">
    <source>
        <dbReference type="WBParaSite" id="BXY_0771300.1"/>
    </source>
</evidence>
<dbReference type="GO" id="GO:0005789">
    <property type="term" value="C:endoplasmic reticulum membrane"/>
    <property type="evidence" value="ECO:0007669"/>
    <property type="project" value="TreeGrafter"/>
</dbReference>
<dbReference type="EMBL" id="CAJFCV020000004">
    <property type="protein sequence ID" value="CAG9116557.1"/>
    <property type="molecule type" value="Genomic_DNA"/>
</dbReference>
<organism evidence="17 19">
    <name type="scientific">Bursaphelenchus xylophilus</name>
    <name type="common">Pinewood nematode worm</name>
    <name type="synonym">Aphelenchoides xylophilus</name>
    <dbReference type="NCBI Taxonomy" id="6326"/>
    <lineage>
        <taxon>Eukaryota</taxon>
        <taxon>Metazoa</taxon>
        <taxon>Ecdysozoa</taxon>
        <taxon>Nematoda</taxon>
        <taxon>Chromadorea</taxon>
        <taxon>Rhabditida</taxon>
        <taxon>Tylenchina</taxon>
        <taxon>Tylenchomorpha</taxon>
        <taxon>Aphelenchoidea</taxon>
        <taxon>Aphelenchoididae</taxon>
        <taxon>Bursaphelenchus</taxon>
    </lineage>
</organism>
<keyword evidence="11 12" id="KW-0275">Fatty acid biosynthesis</keyword>
<feature type="domain" description="Fatty acid desaturase" evidence="14">
    <location>
        <begin position="77"/>
        <end position="286"/>
    </location>
</feature>
<keyword evidence="7 12" id="KW-0560">Oxidoreductase</keyword>
<reference evidence="16" key="2">
    <citation type="submission" date="2020-08" db="EMBL/GenBank/DDBJ databases">
        <authorList>
            <person name="Kikuchi T."/>
        </authorList>
    </citation>
    <scope>NUCLEOTIDE SEQUENCE</scope>
    <source>
        <strain evidence="15">Ka4C1</strain>
    </source>
</reference>
<feature type="transmembrane region" description="Helical" evidence="13">
    <location>
        <begin position="55"/>
        <end position="74"/>
    </location>
</feature>
<accession>A0A1I7S3Y1</accession>
<evidence type="ECO:0000313" key="17">
    <source>
        <dbReference type="Proteomes" id="UP000095284"/>
    </source>
</evidence>
<dbReference type="PANTHER" id="PTHR11351">
    <property type="entry name" value="ACYL-COA DESATURASE"/>
    <property type="match status" value="1"/>
</dbReference>
<evidence type="ECO:0000256" key="8">
    <source>
        <dbReference type="ARBA" id="ARBA00023004"/>
    </source>
</evidence>
<sequence>MAMDSSLEVTTIDHNTRVDDLIQNQYLAADLDEMIQLQKFAEKNKFKAEIVWRNVIIFIALHIGALIGLYQFIFLAKWQTMVFTVLLYIISGMGITVGAHRLWAHKSYKAATPLQFILMVANTIAFQNDAIEWSRDHRCHHKWTDTDADPHNTRRGFFFSHMGWLLMRKHPKIKEMGAKLDLSDLYANPILAFQKRHFLTLAFLFSGLIPTALPVYFWKEKVYVAFYCAVVLRYCWTLHVTWFINSVAHLFGYKPYDRNITAVESVWTSVTALGEGGHNYHHTFPQDYRASEMSYLFNWSRFVIDFFARIGWAYDLKVVDEQTVTRQIEKYGEGRKTM</sequence>
<evidence type="ECO:0000313" key="18">
    <source>
        <dbReference type="Proteomes" id="UP000659654"/>
    </source>
</evidence>
<dbReference type="CDD" id="cd03505">
    <property type="entry name" value="Delta9-FADS-like"/>
    <property type="match status" value="1"/>
</dbReference>
<dbReference type="EMBL" id="CAJFDI010000004">
    <property type="protein sequence ID" value="CAD5226970.1"/>
    <property type="molecule type" value="Genomic_DNA"/>
</dbReference>
<evidence type="ECO:0000256" key="1">
    <source>
        <dbReference type="ARBA" id="ARBA00004141"/>
    </source>
</evidence>
<feature type="transmembrane region" description="Helical" evidence="13">
    <location>
        <begin position="224"/>
        <end position="244"/>
    </location>
</feature>
<keyword evidence="3 12" id="KW-0444">Lipid biosynthesis</keyword>
<dbReference type="Proteomes" id="UP000582659">
    <property type="component" value="Unassembled WGS sequence"/>
</dbReference>
<keyword evidence="4 12" id="KW-0812">Transmembrane</keyword>
<dbReference type="SMR" id="A0A1I7S3Y1"/>
<evidence type="ECO:0000256" key="13">
    <source>
        <dbReference type="SAM" id="Phobius"/>
    </source>
</evidence>
<protein>
    <submittedName>
        <fullName evidence="15">(pine wood nematode) hypothetical protein</fullName>
    </submittedName>
    <submittedName>
        <fullName evidence="19">FA_desaturase domain-containing protein</fullName>
    </submittedName>
</protein>
<comment type="similarity">
    <text evidence="2 12">Belongs to the fatty acid desaturase type 1 family.</text>
</comment>
<evidence type="ECO:0000256" key="10">
    <source>
        <dbReference type="ARBA" id="ARBA00023136"/>
    </source>
</evidence>
<keyword evidence="9" id="KW-0443">Lipid metabolism</keyword>
<dbReference type="PRINTS" id="PR00075">
    <property type="entry name" value="FACDDSATRASE"/>
</dbReference>
<evidence type="ECO:0000256" key="6">
    <source>
        <dbReference type="ARBA" id="ARBA00022989"/>
    </source>
</evidence>
<evidence type="ECO:0000256" key="5">
    <source>
        <dbReference type="ARBA" id="ARBA00022832"/>
    </source>
</evidence>
<comment type="subcellular location">
    <subcellularLocation>
        <location evidence="1">Membrane</location>
        <topology evidence="1">Multi-pass membrane protein</topology>
    </subcellularLocation>
</comment>